<feature type="non-terminal residue" evidence="12">
    <location>
        <position position="855"/>
    </location>
</feature>
<evidence type="ECO:0000256" key="3">
    <source>
        <dbReference type="ARBA" id="ARBA00022530"/>
    </source>
</evidence>
<dbReference type="PROSITE" id="PS50092">
    <property type="entry name" value="TSP1"/>
    <property type="match status" value="3"/>
</dbReference>
<keyword evidence="6" id="KW-1015">Disulfide bond</keyword>
<name>A0A8J9UD74_9NEOP</name>
<dbReference type="SMART" id="SM00131">
    <property type="entry name" value="KU"/>
    <property type="match status" value="1"/>
</dbReference>
<keyword evidence="4" id="KW-0677">Repeat</keyword>
<keyword evidence="13" id="KW-1185">Reference proteome</keyword>
<dbReference type="InterPro" id="IPR002861">
    <property type="entry name" value="Reeler_dom"/>
</dbReference>
<sequence length="855" mass="94580">MLLFLAIFVLGEASANTTATPVCERAPPHAQPADALYKIGVAGDPDLFLPGELYTVSLQGVDSGQGATPFVGFVIWAEVVEDSENESINSTKTANSLSYGTFQAYDAQTKTLEACNPAVDNTTAHPKTEVQVIWSSPSILVDTCVRLCARASNADGTKTSVLARKLCPAPIATVSLNRQPLIVEPCCACDEAKYEVTFEGLWNRNTHPREFPPESARAHFGDVIGASHTAQYRVWQEGRVASNGVRRLADDGTTTALEKELKAESDHIRTIIKARGISWQQVAGSGIPTTFAVFRVDAKHHLVSLAAKLAPSPDWIVGVSALELCNTNCTWRRSAILPLYPYDAGTDNGISYMSRRSPTIPPSPVRALRPEWPKDSRSPFYSSTGEMRPFARLRLTRLRLYEKSCEVSETGGDKPPDDTVGGPGGSCATHAWGPWGPCSATCGAGRAARQRHYMWPVRAKTDSCRVALTDYQSCNGPRLHCRVQSEYERDPAESTGPCAVSPWSAWSPCAGCGVRARTRHYVAPRAHKRCHVGFRARTVMSQAMPCDAGPCYKPTGDYANVTNFDWFYIDNPRTDCPVTSWGGWSPCSSRCGRGRRIRTRLYMSRDSQVQKQLTKKLLRDWNMRFAELQNLELPYENVTSEDPRVESLVQEHLDRCQYTMTQQEALCDGEDNSCENETVSAEVCNMPVSVGHCRGYEERWFYDSSRAACEPFGYTGCGGNSNNFKNREICLRACLMNNDTDNSSDTPSLLEANMKRIKATPSTADNEVIQNDAPIPEDVNCEMGSWLGWSECFGDCEFAVKLNYRHIVRPSSGLGKPCHKVVKSRECKPSYCKKLVLSFTNSSEEYNVNVHRNTE</sequence>
<dbReference type="CDD" id="cd08544">
    <property type="entry name" value="Reeler"/>
    <property type="match status" value="1"/>
</dbReference>
<dbReference type="InterPro" id="IPR036880">
    <property type="entry name" value="Kunitz_BPTI_sf"/>
</dbReference>
<dbReference type="AlphaFoldDB" id="A0A8J9UD74"/>
<feature type="domain" description="BPTI/Kunitz inhibitor" evidence="9">
    <location>
        <begin position="684"/>
        <end position="734"/>
    </location>
</feature>
<dbReference type="OrthoDB" id="4473401at2759"/>
<dbReference type="InterPro" id="IPR020901">
    <property type="entry name" value="Prtase_inh_Kunz-CS"/>
</dbReference>
<keyword evidence="3" id="KW-0272">Extracellular matrix</keyword>
<dbReference type="GO" id="GO:0031012">
    <property type="term" value="C:extracellular matrix"/>
    <property type="evidence" value="ECO:0007669"/>
    <property type="project" value="TreeGrafter"/>
</dbReference>
<feature type="signal peptide" evidence="8">
    <location>
        <begin position="1"/>
        <end position="19"/>
    </location>
</feature>
<dbReference type="Pfam" id="PF02014">
    <property type="entry name" value="Reeler"/>
    <property type="match status" value="1"/>
</dbReference>
<dbReference type="FunFam" id="2.60.40.2130:FF:000002">
    <property type="entry name" value="Putative Spondin-1"/>
    <property type="match status" value="1"/>
</dbReference>
<evidence type="ECO:0000256" key="2">
    <source>
        <dbReference type="ARBA" id="ARBA00019594"/>
    </source>
</evidence>
<accession>A0A8J9UD74</accession>
<dbReference type="InterPro" id="IPR038678">
    <property type="entry name" value="Spondin_N_sf"/>
</dbReference>
<evidence type="ECO:0000259" key="11">
    <source>
        <dbReference type="PROSITE" id="PS51020"/>
    </source>
</evidence>
<reference evidence="12" key="1">
    <citation type="submission" date="2021-12" db="EMBL/GenBank/DDBJ databases">
        <authorList>
            <person name="Martin H S."/>
        </authorList>
    </citation>
    <scope>NUCLEOTIDE SEQUENCE</scope>
</reference>
<dbReference type="Gene3D" id="2.60.40.2130">
    <property type="entry name" value="F-spondin domain"/>
    <property type="match status" value="1"/>
</dbReference>
<comment type="subcellular location">
    <subcellularLocation>
        <location evidence="1">Secreted</location>
        <location evidence="1">Extracellular space</location>
        <location evidence="1">Extracellular matrix</location>
    </subcellularLocation>
</comment>
<dbReference type="PROSITE" id="PS00280">
    <property type="entry name" value="BPTI_KUNITZ_1"/>
    <property type="match status" value="1"/>
</dbReference>
<dbReference type="NCBIfam" id="NF038123">
    <property type="entry name" value="NF038123_dom"/>
    <property type="match status" value="1"/>
</dbReference>
<evidence type="ECO:0000256" key="5">
    <source>
        <dbReference type="ARBA" id="ARBA00022889"/>
    </source>
</evidence>
<dbReference type="SUPFAM" id="SSF82895">
    <property type="entry name" value="TSP-1 type 1 repeat"/>
    <property type="match status" value="2"/>
</dbReference>
<evidence type="ECO:0000256" key="4">
    <source>
        <dbReference type="ARBA" id="ARBA00022737"/>
    </source>
</evidence>
<dbReference type="SMART" id="SM00209">
    <property type="entry name" value="TSP1"/>
    <property type="match status" value="4"/>
</dbReference>
<dbReference type="InterPro" id="IPR009465">
    <property type="entry name" value="Spondin_N"/>
</dbReference>
<dbReference type="GO" id="GO:0007155">
    <property type="term" value="P:cell adhesion"/>
    <property type="evidence" value="ECO:0007669"/>
    <property type="project" value="UniProtKB-KW"/>
</dbReference>
<dbReference type="GO" id="GO:0004867">
    <property type="term" value="F:serine-type endopeptidase inhibitor activity"/>
    <property type="evidence" value="ECO:0007669"/>
    <property type="project" value="InterPro"/>
</dbReference>
<dbReference type="PROSITE" id="PS50279">
    <property type="entry name" value="BPTI_KUNITZ_2"/>
    <property type="match status" value="1"/>
</dbReference>
<dbReference type="Pfam" id="PF06468">
    <property type="entry name" value="Spond_N"/>
    <property type="match status" value="1"/>
</dbReference>
<keyword evidence="5" id="KW-0130">Cell adhesion</keyword>
<dbReference type="PANTHER" id="PTHR11311:SF16">
    <property type="entry name" value="SPONDIN-1"/>
    <property type="match status" value="1"/>
</dbReference>
<dbReference type="InterPro" id="IPR042307">
    <property type="entry name" value="Reeler_sf"/>
</dbReference>
<evidence type="ECO:0000313" key="13">
    <source>
        <dbReference type="Proteomes" id="UP000838878"/>
    </source>
</evidence>
<dbReference type="InterPro" id="IPR002223">
    <property type="entry name" value="Kunitz_BPTI"/>
</dbReference>
<evidence type="ECO:0000256" key="7">
    <source>
        <dbReference type="ARBA" id="ARBA00030964"/>
    </source>
</evidence>
<dbReference type="PROSITE" id="PS51020">
    <property type="entry name" value="SPONDIN"/>
    <property type="match status" value="1"/>
</dbReference>
<evidence type="ECO:0000313" key="12">
    <source>
        <dbReference type="EMBL" id="CAH0717274.1"/>
    </source>
</evidence>
<feature type="domain" description="Reelin" evidence="10">
    <location>
        <begin position="2"/>
        <end position="180"/>
    </location>
</feature>
<dbReference type="Pfam" id="PF00014">
    <property type="entry name" value="Kunitz_BPTI"/>
    <property type="match status" value="1"/>
</dbReference>
<dbReference type="InterPro" id="IPR036383">
    <property type="entry name" value="TSP1_rpt_sf"/>
</dbReference>
<dbReference type="Gene3D" id="4.10.410.10">
    <property type="entry name" value="Pancreatic trypsin inhibitor Kunitz domain"/>
    <property type="match status" value="1"/>
</dbReference>
<evidence type="ECO:0000259" key="10">
    <source>
        <dbReference type="PROSITE" id="PS51019"/>
    </source>
</evidence>
<proteinExistence type="predicted"/>
<protein>
    <recommendedName>
        <fullName evidence="2">Spondin-1</fullName>
    </recommendedName>
    <alternativeName>
        <fullName evidence="7">F-spondin</fullName>
    </alternativeName>
</protein>
<dbReference type="SUPFAM" id="SSF57362">
    <property type="entry name" value="BPTI-like"/>
    <property type="match status" value="1"/>
</dbReference>
<feature type="domain" description="Spondin" evidence="11">
    <location>
        <begin position="182"/>
        <end position="376"/>
    </location>
</feature>
<dbReference type="EMBL" id="OV170232">
    <property type="protein sequence ID" value="CAH0717274.1"/>
    <property type="molecule type" value="Genomic_DNA"/>
</dbReference>
<gene>
    <name evidence="12" type="ORF">BINO364_LOCUS3906</name>
</gene>
<keyword evidence="8" id="KW-0732">Signal</keyword>
<dbReference type="InterPro" id="IPR000884">
    <property type="entry name" value="TSP1_rpt"/>
</dbReference>
<feature type="chain" id="PRO_5035442645" description="Spondin-1" evidence="8">
    <location>
        <begin position="20"/>
        <end position="855"/>
    </location>
</feature>
<dbReference type="InterPro" id="IPR051418">
    <property type="entry name" value="Spondin/Thrombospondin_T1"/>
</dbReference>
<dbReference type="Gene3D" id="2.60.40.4060">
    <property type="entry name" value="Reeler domain"/>
    <property type="match status" value="1"/>
</dbReference>
<evidence type="ECO:0000256" key="8">
    <source>
        <dbReference type="SAM" id="SignalP"/>
    </source>
</evidence>
<evidence type="ECO:0000256" key="6">
    <source>
        <dbReference type="ARBA" id="ARBA00023157"/>
    </source>
</evidence>
<dbReference type="CDD" id="cd00109">
    <property type="entry name" value="Kunitz-type"/>
    <property type="match status" value="1"/>
</dbReference>
<keyword evidence="3" id="KW-0964">Secreted</keyword>
<dbReference type="Gene3D" id="2.20.100.10">
    <property type="entry name" value="Thrombospondin type-1 (TSP1) repeat"/>
    <property type="match status" value="4"/>
</dbReference>
<evidence type="ECO:0000256" key="1">
    <source>
        <dbReference type="ARBA" id="ARBA00004498"/>
    </source>
</evidence>
<evidence type="ECO:0000259" key="9">
    <source>
        <dbReference type="PROSITE" id="PS50279"/>
    </source>
</evidence>
<dbReference type="PRINTS" id="PR00759">
    <property type="entry name" value="BASICPTASE"/>
</dbReference>
<organism evidence="12 13">
    <name type="scientific">Brenthis ino</name>
    <name type="common">lesser marbled fritillary</name>
    <dbReference type="NCBI Taxonomy" id="405034"/>
    <lineage>
        <taxon>Eukaryota</taxon>
        <taxon>Metazoa</taxon>
        <taxon>Ecdysozoa</taxon>
        <taxon>Arthropoda</taxon>
        <taxon>Hexapoda</taxon>
        <taxon>Insecta</taxon>
        <taxon>Pterygota</taxon>
        <taxon>Neoptera</taxon>
        <taxon>Endopterygota</taxon>
        <taxon>Lepidoptera</taxon>
        <taxon>Glossata</taxon>
        <taxon>Ditrysia</taxon>
        <taxon>Papilionoidea</taxon>
        <taxon>Nymphalidae</taxon>
        <taxon>Heliconiinae</taxon>
        <taxon>Argynnini</taxon>
        <taxon>Brenthis</taxon>
    </lineage>
</organism>
<dbReference type="Pfam" id="PF00090">
    <property type="entry name" value="TSP_1"/>
    <property type="match status" value="3"/>
</dbReference>
<dbReference type="Proteomes" id="UP000838878">
    <property type="component" value="Chromosome 12"/>
</dbReference>
<dbReference type="PANTHER" id="PTHR11311">
    <property type="entry name" value="SPONDIN"/>
    <property type="match status" value="1"/>
</dbReference>
<dbReference type="PROSITE" id="PS51019">
    <property type="entry name" value="REELIN"/>
    <property type="match status" value="1"/>
</dbReference>